<sequence length="146" mass="15727">MKKALGIIGVFVAIVCVGMSCGKEEINSALEGTETVSDTLAIKLGETITSAAGEQLTFKKLVEDSRCPANAMCIWQGMVTVEMQAQVGSKTETFTLTTNPQEPKTSAVVLGYEVTLVNVFPYPGTSIEEVQESDYWVDVKVVKVNN</sequence>
<protein>
    <submittedName>
        <fullName evidence="1">Uncharacterized protein</fullName>
    </submittedName>
</protein>
<name>A0ABZ0IS42_9BACT</name>
<dbReference type="RefSeq" id="WP_317490470.1">
    <property type="nucleotide sequence ID" value="NZ_CP136051.1"/>
</dbReference>
<accession>A0ABZ0IS42</accession>
<proteinExistence type="predicted"/>
<keyword evidence="2" id="KW-1185">Reference proteome</keyword>
<dbReference type="PROSITE" id="PS51257">
    <property type="entry name" value="PROKAR_LIPOPROTEIN"/>
    <property type="match status" value="1"/>
</dbReference>
<organism evidence="1 2">
    <name type="scientific">Imperialibacter roseus</name>
    <dbReference type="NCBI Taxonomy" id="1324217"/>
    <lineage>
        <taxon>Bacteria</taxon>
        <taxon>Pseudomonadati</taxon>
        <taxon>Bacteroidota</taxon>
        <taxon>Cytophagia</taxon>
        <taxon>Cytophagales</taxon>
        <taxon>Flammeovirgaceae</taxon>
        <taxon>Imperialibacter</taxon>
    </lineage>
</organism>
<reference evidence="1 2" key="1">
    <citation type="journal article" date="2023" name="Microbiol. Resour. Announc.">
        <title>Complete Genome Sequence of Imperialibacter roseus strain P4T.</title>
        <authorList>
            <person name="Tizabi D.R."/>
            <person name="Bachvaroff T."/>
            <person name="Hill R.T."/>
        </authorList>
    </citation>
    <scope>NUCLEOTIDE SEQUENCE [LARGE SCALE GENOMIC DNA]</scope>
    <source>
        <strain evidence="1 2">P4T</strain>
    </source>
</reference>
<gene>
    <name evidence="1" type="ORF">RT717_04160</name>
</gene>
<evidence type="ECO:0000313" key="1">
    <source>
        <dbReference type="EMBL" id="WOK07819.1"/>
    </source>
</evidence>
<dbReference type="Proteomes" id="UP001302349">
    <property type="component" value="Chromosome"/>
</dbReference>
<evidence type="ECO:0000313" key="2">
    <source>
        <dbReference type="Proteomes" id="UP001302349"/>
    </source>
</evidence>
<dbReference type="EMBL" id="CP136051">
    <property type="protein sequence ID" value="WOK07819.1"/>
    <property type="molecule type" value="Genomic_DNA"/>
</dbReference>